<evidence type="ECO:0000313" key="3">
    <source>
        <dbReference type="Proteomes" id="UP000324632"/>
    </source>
</evidence>
<reference evidence="2 3" key="1">
    <citation type="journal article" date="2019" name="Mol. Ecol. Resour.">
        <title>Chromosome-level genome assembly of Triplophysa tibetana, a fish adapted to the harsh high-altitude environment of the Tibetan Plateau.</title>
        <authorList>
            <person name="Yang X."/>
            <person name="Liu H."/>
            <person name="Ma Z."/>
            <person name="Zou Y."/>
            <person name="Zou M."/>
            <person name="Mao Y."/>
            <person name="Li X."/>
            <person name="Wang H."/>
            <person name="Chen T."/>
            <person name="Wang W."/>
            <person name="Yang R."/>
        </authorList>
    </citation>
    <scope>NUCLEOTIDE SEQUENCE [LARGE SCALE GENOMIC DNA]</scope>
    <source>
        <strain evidence="2">TTIB1903HZAU</strain>
        <tissue evidence="2">Muscle</tissue>
    </source>
</reference>
<feature type="region of interest" description="Disordered" evidence="1">
    <location>
        <begin position="110"/>
        <end position="132"/>
    </location>
</feature>
<dbReference type="AlphaFoldDB" id="A0A5A9N555"/>
<feature type="compositionally biased region" description="Polar residues" evidence="1">
    <location>
        <begin position="39"/>
        <end position="55"/>
    </location>
</feature>
<dbReference type="Proteomes" id="UP000324632">
    <property type="component" value="Chromosome 23"/>
</dbReference>
<organism evidence="2 3">
    <name type="scientific">Triplophysa tibetana</name>
    <dbReference type="NCBI Taxonomy" id="1572043"/>
    <lineage>
        <taxon>Eukaryota</taxon>
        <taxon>Metazoa</taxon>
        <taxon>Chordata</taxon>
        <taxon>Craniata</taxon>
        <taxon>Vertebrata</taxon>
        <taxon>Euteleostomi</taxon>
        <taxon>Actinopterygii</taxon>
        <taxon>Neopterygii</taxon>
        <taxon>Teleostei</taxon>
        <taxon>Ostariophysi</taxon>
        <taxon>Cypriniformes</taxon>
        <taxon>Nemacheilidae</taxon>
        <taxon>Triplophysa</taxon>
    </lineage>
</organism>
<evidence type="ECO:0000313" key="2">
    <source>
        <dbReference type="EMBL" id="KAA0703677.1"/>
    </source>
</evidence>
<gene>
    <name evidence="2" type="ORF">E1301_Tti000676</name>
</gene>
<evidence type="ECO:0000256" key="1">
    <source>
        <dbReference type="SAM" id="MobiDB-lite"/>
    </source>
</evidence>
<proteinExistence type="predicted"/>
<comment type="caution">
    <text evidence="2">The sequence shown here is derived from an EMBL/GenBank/DDBJ whole genome shotgun (WGS) entry which is preliminary data.</text>
</comment>
<feature type="compositionally biased region" description="Polar residues" evidence="1">
    <location>
        <begin position="63"/>
        <end position="78"/>
    </location>
</feature>
<dbReference type="EMBL" id="SOYY01000023">
    <property type="protein sequence ID" value="KAA0703677.1"/>
    <property type="molecule type" value="Genomic_DNA"/>
</dbReference>
<feature type="region of interest" description="Disordered" evidence="1">
    <location>
        <begin position="1"/>
        <end position="82"/>
    </location>
</feature>
<accession>A0A5A9N555</accession>
<keyword evidence="3" id="KW-1185">Reference proteome</keyword>
<protein>
    <submittedName>
        <fullName evidence="2">Uncharacterized protein</fullName>
    </submittedName>
</protein>
<sequence length="256" mass="27880">MIVSNKNNETSGPEVQSGGSLSNLVSNLPNFVGNHRDTSNPGVLSTPRTTSNVTHAQVHADGSGSNTTSSPETEQSNRGIEASSVPVVNNKVFWDDNLFEAWNVVSFTRNEPSASSQPLPGNQEAFRAESGSNHTTNNVVVLRDDEEPLYTALCERCHSQWGSDQDWGLGNASVRAVREVTPSEERETDDELVMAQRQDKILKVVAQLRLKGEEGCVEAQNCAEVKGFLPVWGQLGFERARLVRYPPSNTDAASKV</sequence>
<feature type="compositionally biased region" description="Low complexity" evidence="1">
    <location>
        <begin position="20"/>
        <end position="30"/>
    </location>
</feature>
<feature type="compositionally biased region" description="Polar residues" evidence="1">
    <location>
        <begin position="1"/>
        <end position="19"/>
    </location>
</feature>
<feature type="compositionally biased region" description="Polar residues" evidence="1">
    <location>
        <begin position="110"/>
        <end position="120"/>
    </location>
</feature>
<name>A0A5A9N555_9TELE</name>